<reference evidence="13 14" key="1">
    <citation type="journal article" date="2021" name="Elife">
        <title>Chloroplast acquisition without the gene transfer in kleptoplastic sea slugs, Plakobranchus ocellatus.</title>
        <authorList>
            <person name="Maeda T."/>
            <person name="Takahashi S."/>
            <person name="Yoshida T."/>
            <person name="Shimamura S."/>
            <person name="Takaki Y."/>
            <person name="Nagai Y."/>
            <person name="Toyoda A."/>
            <person name="Suzuki Y."/>
            <person name="Arimoto A."/>
            <person name="Ishii H."/>
            <person name="Satoh N."/>
            <person name="Nishiyama T."/>
            <person name="Hasebe M."/>
            <person name="Maruyama T."/>
            <person name="Minagawa J."/>
            <person name="Obokata J."/>
            <person name="Shigenobu S."/>
        </authorList>
    </citation>
    <scope>NUCLEOTIDE SEQUENCE [LARGE SCALE GENOMIC DNA]</scope>
</reference>
<keyword evidence="5 12" id="KW-0812">Transmembrane</keyword>
<evidence type="ECO:0000256" key="10">
    <source>
        <dbReference type="ARBA" id="ARBA00023201"/>
    </source>
</evidence>
<dbReference type="EMBL" id="BLXT01007982">
    <property type="protein sequence ID" value="GFO44790.1"/>
    <property type="molecule type" value="Genomic_DNA"/>
</dbReference>
<accession>A0AAV4DL90</accession>
<name>A0AAV4DL90_9GAST</name>
<evidence type="ECO:0000256" key="3">
    <source>
        <dbReference type="ARBA" id="ARBA00022448"/>
    </source>
</evidence>
<comment type="similarity">
    <text evidence="2 11">Belongs to the sodium:solute symporter (SSF) (TC 2.A.21) family.</text>
</comment>
<keyword evidence="9 12" id="KW-0472">Membrane</keyword>
<dbReference type="PANTHER" id="PTHR42985">
    <property type="entry name" value="SODIUM-COUPLED MONOCARBOXYLATE TRANSPORTER"/>
    <property type="match status" value="1"/>
</dbReference>
<dbReference type="InterPro" id="IPR051163">
    <property type="entry name" value="Sodium:Solute_Symporter_SSF"/>
</dbReference>
<evidence type="ECO:0000313" key="14">
    <source>
        <dbReference type="Proteomes" id="UP000735302"/>
    </source>
</evidence>
<dbReference type="Gene3D" id="1.20.1730.10">
    <property type="entry name" value="Sodium/glucose cotransporter"/>
    <property type="match status" value="1"/>
</dbReference>
<feature type="transmembrane region" description="Helical" evidence="12">
    <location>
        <begin position="52"/>
        <end position="71"/>
    </location>
</feature>
<comment type="caution">
    <text evidence="13">The sequence shown here is derived from an EMBL/GenBank/DDBJ whole genome shotgun (WGS) entry which is preliminary data.</text>
</comment>
<dbReference type="AlphaFoldDB" id="A0AAV4DL90"/>
<feature type="transmembrane region" description="Helical" evidence="12">
    <location>
        <begin position="12"/>
        <end position="31"/>
    </location>
</feature>
<dbReference type="GO" id="GO:0015293">
    <property type="term" value="F:symporter activity"/>
    <property type="evidence" value="ECO:0007669"/>
    <property type="project" value="TreeGrafter"/>
</dbReference>
<proteinExistence type="inferred from homology"/>
<dbReference type="GO" id="GO:0006814">
    <property type="term" value="P:sodium ion transport"/>
    <property type="evidence" value="ECO:0007669"/>
    <property type="project" value="UniProtKB-KW"/>
</dbReference>
<dbReference type="Proteomes" id="UP000735302">
    <property type="component" value="Unassembled WGS sequence"/>
</dbReference>
<keyword evidence="3" id="KW-0813">Transport</keyword>
<gene>
    <name evidence="13" type="ORF">PoB_007129500</name>
</gene>
<sequence length="167" mass="18274">MAGQVSYSAIDFVAGAFILMVPMGIGIWYAIRDVHRATRDEYLLGGRKMSTLPVAMSIWITFISAISLIGLPAEIYFFGAIGVIASFGMALSHFFGAFTVVPLIYPLHLTSVYEYLKLRGDRLGVGWIFCIAAPQPGNLRFSGPPTGQFAFHGVRVRERGIPSNLRA</sequence>
<keyword evidence="8" id="KW-0406">Ion transport</keyword>
<evidence type="ECO:0000256" key="7">
    <source>
        <dbReference type="ARBA" id="ARBA00023053"/>
    </source>
</evidence>
<organism evidence="13 14">
    <name type="scientific">Plakobranchus ocellatus</name>
    <dbReference type="NCBI Taxonomy" id="259542"/>
    <lineage>
        <taxon>Eukaryota</taxon>
        <taxon>Metazoa</taxon>
        <taxon>Spiralia</taxon>
        <taxon>Lophotrochozoa</taxon>
        <taxon>Mollusca</taxon>
        <taxon>Gastropoda</taxon>
        <taxon>Heterobranchia</taxon>
        <taxon>Euthyneura</taxon>
        <taxon>Panpulmonata</taxon>
        <taxon>Sacoglossa</taxon>
        <taxon>Placobranchoidea</taxon>
        <taxon>Plakobranchidae</taxon>
        <taxon>Plakobranchus</taxon>
    </lineage>
</organism>
<dbReference type="InterPro" id="IPR001734">
    <property type="entry name" value="Na/solute_symporter"/>
</dbReference>
<evidence type="ECO:0000256" key="4">
    <source>
        <dbReference type="ARBA" id="ARBA00022475"/>
    </source>
</evidence>
<dbReference type="PANTHER" id="PTHR42985:SF45">
    <property type="entry name" value="SODIUM_IODIDE COTRANSPORTER-LIKE"/>
    <property type="match status" value="1"/>
</dbReference>
<dbReference type="Pfam" id="PF00474">
    <property type="entry name" value="SSF"/>
    <property type="match status" value="1"/>
</dbReference>
<evidence type="ECO:0000256" key="1">
    <source>
        <dbReference type="ARBA" id="ARBA00004651"/>
    </source>
</evidence>
<keyword evidence="4" id="KW-1003">Cell membrane</keyword>
<comment type="subcellular location">
    <subcellularLocation>
        <location evidence="1">Cell membrane</location>
        <topology evidence="1">Multi-pass membrane protein</topology>
    </subcellularLocation>
</comment>
<evidence type="ECO:0000256" key="6">
    <source>
        <dbReference type="ARBA" id="ARBA00022989"/>
    </source>
</evidence>
<evidence type="ECO:0000256" key="11">
    <source>
        <dbReference type="RuleBase" id="RU362091"/>
    </source>
</evidence>
<keyword evidence="7" id="KW-0915">Sodium</keyword>
<dbReference type="InterPro" id="IPR038377">
    <property type="entry name" value="Na/Glc_symporter_sf"/>
</dbReference>
<feature type="transmembrane region" description="Helical" evidence="12">
    <location>
        <begin position="77"/>
        <end position="105"/>
    </location>
</feature>
<dbReference type="PROSITE" id="PS50283">
    <property type="entry name" value="NA_SOLUT_SYMP_3"/>
    <property type="match status" value="1"/>
</dbReference>
<evidence type="ECO:0000256" key="8">
    <source>
        <dbReference type="ARBA" id="ARBA00023065"/>
    </source>
</evidence>
<evidence type="ECO:0000256" key="9">
    <source>
        <dbReference type="ARBA" id="ARBA00023136"/>
    </source>
</evidence>
<evidence type="ECO:0000256" key="12">
    <source>
        <dbReference type="SAM" id="Phobius"/>
    </source>
</evidence>
<evidence type="ECO:0000313" key="13">
    <source>
        <dbReference type="EMBL" id="GFO44790.1"/>
    </source>
</evidence>
<evidence type="ECO:0000256" key="2">
    <source>
        <dbReference type="ARBA" id="ARBA00006434"/>
    </source>
</evidence>
<keyword evidence="10" id="KW-0739">Sodium transport</keyword>
<dbReference type="GO" id="GO:0005886">
    <property type="term" value="C:plasma membrane"/>
    <property type="evidence" value="ECO:0007669"/>
    <property type="project" value="UniProtKB-SubCell"/>
</dbReference>
<keyword evidence="14" id="KW-1185">Reference proteome</keyword>
<keyword evidence="6 12" id="KW-1133">Transmembrane helix</keyword>
<protein>
    <submittedName>
        <fullName evidence="13">Sodium-coupled monocarboxylate transporter 2</fullName>
    </submittedName>
</protein>
<evidence type="ECO:0000256" key="5">
    <source>
        <dbReference type="ARBA" id="ARBA00022692"/>
    </source>
</evidence>